<keyword evidence="4" id="KW-0143">Chaperone</keyword>
<dbReference type="InterPro" id="IPR012677">
    <property type="entry name" value="Nucleotide-bd_a/b_plait_sf"/>
</dbReference>
<dbReference type="Gene3D" id="3.30.70.330">
    <property type="match status" value="1"/>
</dbReference>
<dbReference type="InterPro" id="IPR034254">
    <property type="entry name" value="DNAJC17_RRM"/>
</dbReference>
<keyword evidence="6" id="KW-0175">Coiled coil</keyword>
<evidence type="ECO:0000313" key="11">
    <source>
        <dbReference type="WBParaSite" id="HNAJ_0000207301-mRNA-1"/>
    </source>
</evidence>
<dbReference type="InterPro" id="IPR052094">
    <property type="entry name" value="Pre-mRNA-splicing_ERAD"/>
</dbReference>
<dbReference type="InterPro" id="IPR018253">
    <property type="entry name" value="DnaJ_domain_CS"/>
</dbReference>
<evidence type="ECO:0000256" key="2">
    <source>
        <dbReference type="ARBA" id="ARBA00004496"/>
    </source>
</evidence>
<dbReference type="GO" id="GO:0005737">
    <property type="term" value="C:cytoplasm"/>
    <property type="evidence" value="ECO:0007669"/>
    <property type="project" value="UniProtKB-SubCell"/>
</dbReference>
<dbReference type="OrthoDB" id="552049at2759"/>
<evidence type="ECO:0000256" key="3">
    <source>
        <dbReference type="ARBA" id="ARBA00022490"/>
    </source>
</evidence>
<evidence type="ECO:0000256" key="4">
    <source>
        <dbReference type="ARBA" id="ARBA00023186"/>
    </source>
</evidence>
<reference evidence="11" key="1">
    <citation type="submission" date="2017-02" db="UniProtKB">
        <authorList>
            <consortium name="WormBaseParasite"/>
        </authorList>
    </citation>
    <scope>IDENTIFICATION</scope>
</reference>
<evidence type="ECO:0000313" key="10">
    <source>
        <dbReference type="Proteomes" id="UP000278807"/>
    </source>
</evidence>
<evidence type="ECO:0000256" key="5">
    <source>
        <dbReference type="ARBA" id="ARBA00023242"/>
    </source>
</evidence>
<sequence length="273" mass="31791">MAPELDVDLYQYFGLSIESSLKEIKKAYKIKAKELHPDKNKDDPKAKEKFQKLKEYHDILLDPVLKQEYDRKIRSRQAAAKRHSELSSERRRLKEELEAREREAMARRKEAHKVIEKERVAERIRKEWEEEQEALRHEHLQKQKMTDLTEKNFVVAVKWRKTCGTHFYTKDFLYTCLREFGNVLNVVVGKKCNAIVEFATRKEAEDAIHLGSVGTVGYPDNPLNISWPGGIPPPNIDSIPKVSNSKRKSPPPSPERQHGLLPENVRLLCDQLC</sequence>
<keyword evidence="10" id="KW-1185">Reference proteome</keyword>
<dbReference type="SUPFAM" id="SSF54928">
    <property type="entry name" value="RNA-binding domain, RBD"/>
    <property type="match status" value="1"/>
</dbReference>
<dbReference type="EMBL" id="UZAE01000941">
    <property type="protein sequence ID" value="VDN97931.1"/>
    <property type="molecule type" value="Genomic_DNA"/>
</dbReference>
<comment type="subcellular location">
    <subcellularLocation>
        <location evidence="2">Cytoplasm</location>
    </subcellularLocation>
    <subcellularLocation>
        <location evidence="1">Nucleus</location>
    </subcellularLocation>
</comment>
<dbReference type="GO" id="GO:0003676">
    <property type="term" value="F:nucleic acid binding"/>
    <property type="evidence" value="ECO:0007669"/>
    <property type="project" value="InterPro"/>
</dbReference>
<evidence type="ECO:0000259" key="8">
    <source>
        <dbReference type="PROSITE" id="PS50076"/>
    </source>
</evidence>
<accession>A0A0R3T4T5</accession>
<feature type="coiled-coil region" evidence="6">
    <location>
        <begin position="76"/>
        <end position="138"/>
    </location>
</feature>
<organism evidence="11">
    <name type="scientific">Rodentolepis nana</name>
    <name type="common">Dwarf tapeworm</name>
    <name type="synonym">Hymenolepis nana</name>
    <dbReference type="NCBI Taxonomy" id="102285"/>
    <lineage>
        <taxon>Eukaryota</taxon>
        <taxon>Metazoa</taxon>
        <taxon>Spiralia</taxon>
        <taxon>Lophotrochozoa</taxon>
        <taxon>Platyhelminthes</taxon>
        <taxon>Cestoda</taxon>
        <taxon>Eucestoda</taxon>
        <taxon>Cyclophyllidea</taxon>
        <taxon>Hymenolepididae</taxon>
        <taxon>Rodentolepis</taxon>
    </lineage>
</organism>
<dbReference type="InterPro" id="IPR036869">
    <property type="entry name" value="J_dom_sf"/>
</dbReference>
<proteinExistence type="predicted"/>
<evidence type="ECO:0000256" key="1">
    <source>
        <dbReference type="ARBA" id="ARBA00004123"/>
    </source>
</evidence>
<dbReference type="GO" id="GO:0000390">
    <property type="term" value="P:spliceosomal complex disassembly"/>
    <property type="evidence" value="ECO:0007669"/>
    <property type="project" value="TreeGrafter"/>
</dbReference>
<protein>
    <submittedName>
        <fullName evidence="11">J domain-containing protein</fullName>
    </submittedName>
</protein>
<dbReference type="STRING" id="102285.A0A0R3T4T5"/>
<dbReference type="SUPFAM" id="SSF46565">
    <property type="entry name" value="Chaperone J-domain"/>
    <property type="match status" value="1"/>
</dbReference>
<dbReference type="SMART" id="SM00271">
    <property type="entry name" value="DnaJ"/>
    <property type="match status" value="1"/>
</dbReference>
<name>A0A0R3T4T5_RODNA</name>
<evidence type="ECO:0000256" key="7">
    <source>
        <dbReference type="SAM" id="MobiDB-lite"/>
    </source>
</evidence>
<dbReference type="Proteomes" id="UP000278807">
    <property type="component" value="Unassembled WGS sequence"/>
</dbReference>
<dbReference type="PROSITE" id="PS00636">
    <property type="entry name" value="DNAJ_1"/>
    <property type="match status" value="1"/>
</dbReference>
<dbReference type="PANTHER" id="PTHR44313">
    <property type="entry name" value="DNAJ HOMOLOG SUBFAMILY C MEMBER 17"/>
    <property type="match status" value="1"/>
</dbReference>
<dbReference type="PRINTS" id="PR00625">
    <property type="entry name" value="JDOMAIN"/>
</dbReference>
<dbReference type="Gene3D" id="1.10.287.110">
    <property type="entry name" value="DnaJ domain"/>
    <property type="match status" value="1"/>
</dbReference>
<dbReference type="WBParaSite" id="HNAJ_0000207301-mRNA-1">
    <property type="protein sequence ID" value="HNAJ_0000207301-mRNA-1"/>
    <property type="gene ID" value="HNAJ_0000207301"/>
</dbReference>
<evidence type="ECO:0000313" key="9">
    <source>
        <dbReference type="EMBL" id="VDN97931.1"/>
    </source>
</evidence>
<dbReference type="InterPro" id="IPR001623">
    <property type="entry name" value="DnaJ_domain"/>
</dbReference>
<evidence type="ECO:0000256" key="6">
    <source>
        <dbReference type="SAM" id="Coils"/>
    </source>
</evidence>
<gene>
    <name evidence="9" type="ORF">HNAJ_LOCUS2072</name>
</gene>
<keyword evidence="5" id="KW-0539">Nucleus</keyword>
<reference evidence="9 10" key="2">
    <citation type="submission" date="2018-11" db="EMBL/GenBank/DDBJ databases">
        <authorList>
            <consortium name="Pathogen Informatics"/>
        </authorList>
    </citation>
    <scope>NUCLEOTIDE SEQUENCE [LARGE SCALE GENOMIC DNA]</scope>
</reference>
<dbReference type="InterPro" id="IPR035979">
    <property type="entry name" value="RBD_domain_sf"/>
</dbReference>
<keyword evidence="3" id="KW-0963">Cytoplasm</keyword>
<dbReference type="PANTHER" id="PTHR44313:SF1">
    <property type="entry name" value="DNAJ HOMOLOG SUBFAMILY C MEMBER 17"/>
    <property type="match status" value="1"/>
</dbReference>
<feature type="domain" description="J" evidence="8">
    <location>
        <begin position="8"/>
        <end position="73"/>
    </location>
</feature>
<feature type="region of interest" description="Disordered" evidence="7">
    <location>
        <begin position="236"/>
        <end position="260"/>
    </location>
</feature>
<dbReference type="Pfam" id="PF00226">
    <property type="entry name" value="DnaJ"/>
    <property type="match status" value="1"/>
</dbReference>
<dbReference type="GO" id="GO:0005681">
    <property type="term" value="C:spliceosomal complex"/>
    <property type="evidence" value="ECO:0007669"/>
    <property type="project" value="TreeGrafter"/>
</dbReference>
<dbReference type="CDD" id="cd12429">
    <property type="entry name" value="RRM_DNAJC17"/>
    <property type="match status" value="1"/>
</dbReference>
<dbReference type="CDD" id="cd06257">
    <property type="entry name" value="DnaJ"/>
    <property type="match status" value="1"/>
</dbReference>
<dbReference type="PROSITE" id="PS50076">
    <property type="entry name" value="DNAJ_2"/>
    <property type="match status" value="1"/>
</dbReference>
<dbReference type="AlphaFoldDB" id="A0A0R3T4T5"/>